<dbReference type="Proteomes" id="UP000719267">
    <property type="component" value="Unassembled WGS sequence"/>
</dbReference>
<comment type="caution">
    <text evidence="1">The sequence shown here is derived from an EMBL/GenBank/DDBJ whole genome shotgun (WGS) entry which is preliminary data.</text>
</comment>
<dbReference type="EMBL" id="JAHWDF010000007">
    <property type="protein sequence ID" value="MBW2961839.1"/>
    <property type="molecule type" value="Genomic_DNA"/>
</dbReference>
<keyword evidence="1" id="KW-0808">Transferase</keyword>
<dbReference type="GO" id="GO:0032259">
    <property type="term" value="P:methylation"/>
    <property type="evidence" value="ECO:0007669"/>
    <property type="project" value="UniProtKB-KW"/>
</dbReference>
<evidence type="ECO:0000313" key="2">
    <source>
        <dbReference type="Proteomes" id="UP000719267"/>
    </source>
</evidence>
<dbReference type="GO" id="GO:0008168">
    <property type="term" value="F:methyltransferase activity"/>
    <property type="evidence" value="ECO:0007669"/>
    <property type="project" value="UniProtKB-KW"/>
</dbReference>
<dbReference type="RefSeq" id="WP_219040125.1">
    <property type="nucleotide sequence ID" value="NZ_JAHWDF010000007.1"/>
</dbReference>
<sequence>MWFQFKSYFKFLASASNQHGVHSPFVYNLVTQCFYDTKDKPEYFNITTYRTRLFKTEGEVTLKEDDQIRKVKISTLAKKNKFSNKKSKLLFRLSEYLSVQSVLEFGSSLHLVTASLAANLKTVIQVIEDDHEANRISFQLLKEANFENLPDTISKLSELPTPHQQQVDLVYVNKLCSKNDFNTYFSTLLKLKHNDSVFVFNNIYHSKENLSMWEEIKNHPEVRVTIDTFLLGLVFFRTEQAKEHFKIRL</sequence>
<protein>
    <submittedName>
        <fullName evidence="1">Class I SAM-dependent methyltransferase</fullName>
    </submittedName>
</protein>
<reference evidence="1 2" key="1">
    <citation type="submission" date="2021-07" db="EMBL/GenBank/DDBJ databases">
        <title>Mesonia aestuariivivens sp. nov., isolated from a tidal flat.</title>
        <authorList>
            <person name="Kim Y.-O."/>
            <person name="Yoon J.-H."/>
        </authorList>
    </citation>
    <scope>NUCLEOTIDE SEQUENCE [LARGE SCALE GENOMIC DNA]</scope>
    <source>
        <strain evidence="1 2">JHPTF-M18</strain>
    </source>
</reference>
<evidence type="ECO:0000313" key="1">
    <source>
        <dbReference type="EMBL" id="MBW2961839.1"/>
    </source>
</evidence>
<name>A0ABS6W1Z3_9FLAO</name>
<keyword evidence="2" id="KW-1185">Reference proteome</keyword>
<accession>A0ABS6W1Z3</accession>
<keyword evidence="1" id="KW-0489">Methyltransferase</keyword>
<gene>
    <name evidence="1" type="ORF">KW502_08505</name>
</gene>
<organism evidence="1 2">
    <name type="scientific">Mesonia aestuariivivens</name>
    <dbReference type="NCBI Taxonomy" id="2796128"/>
    <lineage>
        <taxon>Bacteria</taxon>
        <taxon>Pseudomonadati</taxon>
        <taxon>Bacteroidota</taxon>
        <taxon>Flavobacteriia</taxon>
        <taxon>Flavobacteriales</taxon>
        <taxon>Flavobacteriaceae</taxon>
        <taxon>Mesonia</taxon>
    </lineage>
</organism>
<proteinExistence type="predicted"/>